<dbReference type="InterPro" id="IPR001977">
    <property type="entry name" value="Depp_CoAkinase"/>
</dbReference>
<comment type="catalytic activity">
    <reaction evidence="5">
        <text>3'-dephospho-CoA + ATP = ADP + CoA + H(+)</text>
        <dbReference type="Rhea" id="RHEA:18245"/>
        <dbReference type="ChEBI" id="CHEBI:15378"/>
        <dbReference type="ChEBI" id="CHEBI:30616"/>
        <dbReference type="ChEBI" id="CHEBI:57287"/>
        <dbReference type="ChEBI" id="CHEBI:57328"/>
        <dbReference type="ChEBI" id="CHEBI:456216"/>
        <dbReference type="EC" id="2.7.1.24"/>
    </reaction>
</comment>
<keyword evidence="5 7" id="KW-0808">Transferase</keyword>
<evidence type="ECO:0000313" key="8">
    <source>
        <dbReference type="Proteomes" id="UP000704068"/>
    </source>
</evidence>
<keyword evidence="5 7" id="KW-0418">Kinase</keyword>
<name>A0A929WZK6_9BACT</name>
<dbReference type="SUPFAM" id="SSF52540">
    <property type="entry name" value="P-loop containing nucleoside triphosphate hydrolases"/>
    <property type="match status" value="1"/>
</dbReference>
<dbReference type="RefSeq" id="WP_303763082.1">
    <property type="nucleotide sequence ID" value="NZ_JABZGR010000004.1"/>
</dbReference>
<keyword evidence="4 5" id="KW-0173">Coenzyme A biosynthesis</keyword>
<dbReference type="AlphaFoldDB" id="A0A929WZK6"/>
<dbReference type="GO" id="GO:0005524">
    <property type="term" value="F:ATP binding"/>
    <property type="evidence" value="ECO:0007669"/>
    <property type="project" value="UniProtKB-UniRule"/>
</dbReference>
<keyword evidence="5" id="KW-0963">Cytoplasm</keyword>
<dbReference type="Pfam" id="PF01121">
    <property type="entry name" value="CoaE"/>
    <property type="match status" value="1"/>
</dbReference>
<dbReference type="EC" id="2.7.1.24" evidence="5 6"/>
<organism evidence="7 8">
    <name type="scientific">Alloprevotella tannerae</name>
    <dbReference type="NCBI Taxonomy" id="76122"/>
    <lineage>
        <taxon>Bacteria</taxon>
        <taxon>Pseudomonadati</taxon>
        <taxon>Bacteroidota</taxon>
        <taxon>Bacteroidia</taxon>
        <taxon>Bacteroidales</taxon>
        <taxon>Prevotellaceae</taxon>
        <taxon>Alloprevotella</taxon>
    </lineage>
</organism>
<evidence type="ECO:0000256" key="3">
    <source>
        <dbReference type="ARBA" id="ARBA00022840"/>
    </source>
</evidence>
<dbReference type="PANTHER" id="PTHR10695">
    <property type="entry name" value="DEPHOSPHO-COA KINASE-RELATED"/>
    <property type="match status" value="1"/>
</dbReference>
<dbReference type="CDD" id="cd02022">
    <property type="entry name" value="DPCK"/>
    <property type="match status" value="1"/>
</dbReference>
<dbReference type="GO" id="GO:0015937">
    <property type="term" value="P:coenzyme A biosynthetic process"/>
    <property type="evidence" value="ECO:0007669"/>
    <property type="project" value="UniProtKB-UniRule"/>
</dbReference>
<dbReference type="InterPro" id="IPR027417">
    <property type="entry name" value="P-loop_NTPase"/>
</dbReference>
<evidence type="ECO:0000256" key="4">
    <source>
        <dbReference type="ARBA" id="ARBA00022993"/>
    </source>
</evidence>
<comment type="similarity">
    <text evidence="1 5">Belongs to the CoaE family.</text>
</comment>
<keyword evidence="3 5" id="KW-0067">ATP-binding</keyword>
<feature type="binding site" evidence="5">
    <location>
        <begin position="14"/>
        <end position="19"/>
    </location>
    <ligand>
        <name>ATP</name>
        <dbReference type="ChEBI" id="CHEBI:30616"/>
    </ligand>
</feature>
<evidence type="ECO:0000256" key="1">
    <source>
        <dbReference type="ARBA" id="ARBA00009018"/>
    </source>
</evidence>
<accession>A0A929WZK6</accession>
<dbReference type="PANTHER" id="PTHR10695:SF46">
    <property type="entry name" value="BIFUNCTIONAL COENZYME A SYNTHASE-RELATED"/>
    <property type="match status" value="1"/>
</dbReference>
<proteinExistence type="inferred from homology"/>
<dbReference type="NCBIfam" id="TIGR00152">
    <property type="entry name" value="dephospho-CoA kinase"/>
    <property type="match status" value="1"/>
</dbReference>
<dbReference type="EMBL" id="JABZGR010000004">
    <property type="protein sequence ID" value="MBF0969898.1"/>
    <property type="molecule type" value="Genomic_DNA"/>
</dbReference>
<gene>
    <name evidence="5" type="primary">coaE</name>
    <name evidence="7" type="ORF">HXK21_02490</name>
</gene>
<comment type="pathway">
    <text evidence="5">Cofactor biosynthesis; coenzyme A biosynthesis; CoA from (R)-pantothenate: step 5/5.</text>
</comment>
<comment type="function">
    <text evidence="5">Catalyzes the phosphorylation of the 3'-hydroxyl group of dephosphocoenzyme A to form coenzyme A.</text>
</comment>
<dbReference type="HAMAP" id="MF_00376">
    <property type="entry name" value="Dephospho_CoA_kinase"/>
    <property type="match status" value="1"/>
</dbReference>
<comment type="caution">
    <text evidence="7">The sequence shown here is derived from an EMBL/GenBank/DDBJ whole genome shotgun (WGS) entry which is preliminary data.</text>
</comment>
<dbReference type="GO" id="GO:0005737">
    <property type="term" value="C:cytoplasm"/>
    <property type="evidence" value="ECO:0007669"/>
    <property type="project" value="UniProtKB-SubCell"/>
</dbReference>
<comment type="subcellular location">
    <subcellularLocation>
        <location evidence="5">Cytoplasm</location>
    </subcellularLocation>
</comment>
<reference evidence="7" key="1">
    <citation type="submission" date="2020-04" db="EMBL/GenBank/DDBJ databases">
        <title>Deep metagenomics examines the oral microbiome during advanced dental caries in children, revealing novel taxa and co-occurrences with host molecules.</title>
        <authorList>
            <person name="Baker J.L."/>
            <person name="Morton J.T."/>
            <person name="Dinis M."/>
            <person name="Alvarez R."/>
            <person name="Tran N.C."/>
            <person name="Knight R."/>
            <person name="Edlund A."/>
        </authorList>
    </citation>
    <scope>NUCLEOTIDE SEQUENCE</scope>
    <source>
        <strain evidence="7">JCVI_34_bin.1</strain>
    </source>
</reference>
<evidence type="ECO:0000256" key="2">
    <source>
        <dbReference type="ARBA" id="ARBA00022741"/>
    </source>
</evidence>
<evidence type="ECO:0000256" key="6">
    <source>
        <dbReference type="NCBIfam" id="TIGR00152"/>
    </source>
</evidence>
<dbReference type="GO" id="GO:0004140">
    <property type="term" value="F:dephospho-CoA kinase activity"/>
    <property type="evidence" value="ECO:0007669"/>
    <property type="project" value="UniProtKB-UniRule"/>
</dbReference>
<dbReference type="Gene3D" id="3.40.50.300">
    <property type="entry name" value="P-loop containing nucleotide triphosphate hydrolases"/>
    <property type="match status" value="1"/>
</dbReference>
<evidence type="ECO:0000256" key="5">
    <source>
        <dbReference type="HAMAP-Rule" id="MF_00376"/>
    </source>
</evidence>
<evidence type="ECO:0000313" key="7">
    <source>
        <dbReference type="EMBL" id="MBF0969898.1"/>
    </source>
</evidence>
<protein>
    <recommendedName>
        <fullName evidence="5 6">Dephospho-CoA kinase</fullName>
        <ecNumber evidence="5 6">2.7.1.24</ecNumber>
    </recommendedName>
    <alternativeName>
        <fullName evidence="5">Dephosphocoenzyme A kinase</fullName>
    </alternativeName>
</protein>
<dbReference type="PROSITE" id="PS51219">
    <property type="entry name" value="DPCK"/>
    <property type="match status" value="1"/>
</dbReference>
<sequence length="191" mass="21447">MVTPIKRAITGGIGSGKSYICRLLEEKGFPVFYCDDEAKRIIRTNSDVRKALQALVGADVYSPTGELNKPKLATYICQGPAYSKQVDAIVHPLVRKCYLDWNARQKAPITYMESAILYESGFDVLVDQVVLVHASEDTRIARIMERDNIDRTTALRWISLQMPEAEKLKRADIVIDNELNASPDLTPLLPH</sequence>
<keyword evidence="2 5" id="KW-0547">Nucleotide-binding</keyword>
<dbReference type="Proteomes" id="UP000704068">
    <property type="component" value="Unassembled WGS sequence"/>
</dbReference>